<keyword evidence="5" id="KW-0687">Ribonucleoprotein</keyword>
<gene>
    <name evidence="7" type="ORF">HGUI_00071</name>
</gene>
<dbReference type="Gene3D" id="1.10.1200.10">
    <property type="entry name" value="ACP-like"/>
    <property type="match status" value="1"/>
</dbReference>
<evidence type="ECO:0000313" key="8">
    <source>
        <dbReference type="Proteomes" id="UP000183365"/>
    </source>
</evidence>
<dbReference type="EMBL" id="FQNF01000001">
    <property type="protein sequence ID" value="SGZ37871.1"/>
    <property type="molecule type" value="Genomic_DNA"/>
</dbReference>
<dbReference type="GO" id="GO:0005739">
    <property type="term" value="C:mitochondrion"/>
    <property type="evidence" value="ECO:0007669"/>
    <property type="project" value="UniProtKB-SubCell"/>
</dbReference>
<name>A0A1L0CSZ3_9ASCO</name>
<dbReference type="InterPro" id="IPR036736">
    <property type="entry name" value="ACP-like_sf"/>
</dbReference>
<evidence type="ECO:0000256" key="6">
    <source>
        <dbReference type="ARBA" id="ARBA00035183"/>
    </source>
</evidence>
<keyword evidence="8" id="KW-1185">Reference proteome</keyword>
<protein>
    <recommendedName>
        <fullName evidence="6">Large ribosomal subunit protein mL50</fullName>
    </recommendedName>
</protein>
<keyword evidence="3" id="KW-0689">Ribosomal protein</keyword>
<evidence type="ECO:0000256" key="5">
    <source>
        <dbReference type="ARBA" id="ARBA00023274"/>
    </source>
</evidence>
<dbReference type="InterPro" id="IPR018305">
    <property type="entry name" value="Ribosomal_m50"/>
</dbReference>
<evidence type="ECO:0000256" key="4">
    <source>
        <dbReference type="ARBA" id="ARBA00023128"/>
    </source>
</evidence>
<dbReference type="OrthoDB" id="3980895at2759"/>
<dbReference type="GO" id="GO:0005840">
    <property type="term" value="C:ribosome"/>
    <property type="evidence" value="ECO:0007669"/>
    <property type="project" value="UniProtKB-KW"/>
</dbReference>
<dbReference type="GO" id="GO:1990904">
    <property type="term" value="C:ribonucleoprotein complex"/>
    <property type="evidence" value="ECO:0007669"/>
    <property type="project" value="UniProtKB-KW"/>
</dbReference>
<evidence type="ECO:0000256" key="1">
    <source>
        <dbReference type="ARBA" id="ARBA00004173"/>
    </source>
</evidence>
<comment type="subcellular location">
    <subcellularLocation>
        <location evidence="1">Mitochondrion</location>
    </subcellularLocation>
</comment>
<sequence>MLNIIKLKSSTNKSTNLLISNKVRNYSFLDYFVMKQEQKKASGDVSTKDLLQTLTKNDKSADDAVNKGLSDKNVDFKTTVVIGDSKLYEERVKYLKDHKFSQLKVSKWNKIDETSVKKFTKDDILNLIKKNDIKQEDISKPFSDYKTKFLFAKDLQKFSGRSLSDFNLSLFNTPEEFIQFYQKIFLSGLFDNYDETKPLAVYLKVGDDSFKPENDFSIDFKDAGSEYEELVSTITDRTKVFPAKDNNVKIKNTRSLDEQRTLKDIIKEEAEYLNLKY</sequence>
<dbReference type="AlphaFoldDB" id="A0A1L0CSZ3"/>
<comment type="similarity">
    <text evidence="2">Belongs to the mitochondrion-specific ribosomal protein mL50 family.</text>
</comment>
<dbReference type="Proteomes" id="UP000183365">
    <property type="component" value="Unassembled WGS sequence"/>
</dbReference>
<proteinExistence type="inferred from homology"/>
<dbReference type="Pfam" id="PF10501">
    <property type="entry name" value="Ribosomal_L50"/>
    <property type="match status" value="1"/>
</dbReference>
<evidence type="ECO:0000313" key="7">
    <source>
        <dbReference type="EMBL" id="SGZ37871.1"/>
    </source>
</evidence>
<organism evidence="7 8">
    <name type="scientific">Hanseniaspora guilliermondii</name>
    <dbReference type="NCBI Taxonomy" id="56406"/>
    <lineage>
        <taxon>Eukaryota</taxon>
        <taxon>Fungi</taxon>
        <taxon>Dikarya</taxon>
        <taxon>Ascomycota</taxon>
        <taxon>Saccharomycotina</taxon>
        <taxon>Saccharomycetes</taxon>
        <taxon>Saccharomycodales</taxon>
        <taxon>Saccharomycodaceae</taxon>
        <taxon>Hanseniaspora</taxon>
    </lineage>
</organism>
<evidence type="ECO:0000256" key="2">
    <source>
        <dbReference type="ARBA" id="ARBA00008860"/>
    </source>
</evidence>
<reference evidence="8" key="1">
    <citation type="submission" date="2016-11" db="EMBL/GenBank/DDBJ databases">
        <authorList>
            <person name="Guldener U."/>
        </authorList>
    </citation>
    <scope>NUCLEOTIDE SEQUENCE [LARGE SCALE GENOMIC DNA]</scope>
</reference>
<accession>A0A1L0CSZ3</accession>
<evidence type="ECO:0000256" key="3">
    <source>
        <dbReference type="ARBA" id="ARBA00022980"/>
    </source>
</evidence>
<dbReference type="VEuPathDB" id="FungiDB:HGUI_00071"/>
<keyword evidence="4" id="KW-0496">Mitochondrion</keyword>